<keyword evidence="1" id="KW-0472">Membrane</keyword>
<name>A0A139WN45_TRICA</name>
<keyword evidence="1" id="KW-0812">Transmembrane</keyword>
<sequence length="91" mass="9617">MPFHRSLASSPKSPIPAAQLSAAGRVEPACSALFSSVTLGLVVALGVCAIDRRRSSCMPERARWAPGPSTPSCCNATHPLMHFCRKAQIAQ</sequence>
<evidence type="ECO:0000313" key="3">
    <source>
        <dbReference type="Proteomes" id="UP000007266"/>
    </source>
</evidence>
<evidence type="ECO:0000256" key="1">
    <source>
        <dbReference type="SAM" id="Phobius"/>
    </source>
</evidence>
<dbReference type="InParanoid" id="A0A139WN45"/>
<organism evidence="2 3">
    <name type="scientific">Tribolium castaneum</name>
    <name type="common">Red flour beetle</name>
    <dbReference type="NCBI Taxonomy" id="7070"/>
    <lineage>
        <taxon>Eukaryota</taxon>
        <taxon>Metazoa</taxon>
        <taxon>Ecdysozoa</taxon>
        <taxon>Arthropoda</taxon>
        <taxon>Hexapoda</taxon>
        <taxon>Insecta</taxon>
        <taxon>Pterygota</taxon>
        <taxon>Neoptera</taxon>
        <taxon>Endopterygota</taxon>
        <taxon>Coleoptera</taxon>
        <taxon>Polyphaga</taxon>
        <taxon>Cucujiformia</taxon>
        <taxon>Tenebrionidae</taxon>
        <taxon>Tenebrionidae incertae sedis</taxon>
        <taxon>Tribolium</taxon>
    </lineage>
</organism>
<accession>A0A139WN45</accession>
<evidence type="ECO:0000313" key="2">
    <source>
        <dbReference type="EMBL" id="KYB29352.1"/>
    </source>
</evidence>
<gene>
    <name evidence="2" type="primary">AUGUSTUS-3.0.2_32211</name>
    <name evidence="2" type="ORF">TcasGA2_TC032211</name>
</gene>
<keyword evidence="1" id="KW-1133">Transmembrane helix</keyword>
<dbReference type="EMBL" id="KQ971312">
    <property type="protein sequence ID" value="KYB29352.1"/>
    <property type="molecule type" value="Genomic_DNA"/>
</dbReference>
<dbReference type="Proteomes" id="UP000007266">
    <property type="component" value="Linkage group 2"/>
</dbReference>
<proteinExistence type="predicted"/>
<reference evidence="2 3" key="1">
    <citation type="journal article" date="2008" name="Nature">
        <title>The genome of the model beetle and pest Tribolium castaneum.</title>
        <authorList>
            <consortium name="Tribolium Genome Sequencing Consortium"/>
            <person name="Richards S."/>
            <person name="Gibbs R.A."/>
            <person name="Weinstock G.M."/>
            <person name="Brown S.J."/>
            <person name="Denell R."/>
            <person name="Beeman R.W."/>
            <person name="Gibbs R."/>
            <person name="Beeman R.W."/>
            <person name="Brown S.J."/>
            <person name="Bucher G."/>
            <person name="Friedrich M."/>
            <person name="Grimmelikhuijzen C.J."/>
            <person name="Klingler M."/>
            <person name="Lorenzen M."/>
            <person name="Richards S."/>
            <person name="Roth S."/>
            <person name="Schroder R."/>
            <person name="Tautz D."/>
            <person name="Zdobnov E.M."/>
            <person name="Muzny D."/>
            <person name="Gibbs R.A."/>
            <person name="Weinstock G.M."/>
            <person name="Attaway T."/>
            <person name="Bell S."/>
            <person name="Buhay C.J."/>
            <person name="Chandrabose M.N."/>
            <person name="Chavez D."/>
            <person name="Clerk-Blankenburg K.P."/>
            <person name="Cree A."/>
            <person name="Dao M."/>
            <person name="Davis C."/>
            <person name="Chacko J."/>
            <person name="Dinh H."/>
            <person name="Dugan-Rocha S."/>
            <person name="Fowler G."/>
            <person name="Garner T.T."/>
            <person name="Garnes J."/>
            <person name="Gnirke A."/>
            <person name="Hawes A."/>
            <person name="Hernandez J."/>
            <person name="Hines S."/>
            <person name="Holder M."/>
            <person name="Hume J."/>
            <person name="Jhangiani S.N."/>
            <person name="Joshi V."/>
            <person name="Khan Z.M."/>
            <person name="Jackson L."/>
            <person name="Kovar C."/>
            <person name="Kowis A."/>
            <person name="Lee S."/>
            <person name="Lewis L.R."/>
            <person name="Margolis J."/>
            <person name="Morgan M."/>
            <person name="Nazareth L.V."/>
            <person name="Nguyen N."/>
            <person name="Okwuonu G."/>
            <person name="Parker D."/>
            <person name="Richards S."/>
            <person name="Ruiz S.J."/>
            <person name="Santibanez J."/>
            <person name="Savard J."/>
            <person name="Scherer S.E."/>
            <person name="Schneider B."/>
            <person name="Sodergren E."/>
            <person name="Tautz D."/>
            <person name="Vattahil S."/>
            <person name="Villasana D."/>
            <person name="White C.S."/>
            <person name="Wright R."/>
            <person name="Park Y."/>
            <person name="Beeman R.W."/>
            <person name="Lord J."/>
            <person name="Oppert B."/>
            <person name="Lorenzen M."/>
            <person name="Brown S."/>
            <person name="Wang L."/>
            <person name="Savard J."/>
            <person name="Tautz D."/>
            <person name="Richards S."/>
            <person name="Weinstock G."/>
            <person name="Gibbs R.A."/>
            <person name="Liu Y."/>
            <person name="Worley K."/>
            <person name="Weinstock G."/>
            <person name="Elsik C.G."/>
            <person name="Reese J.T."/>
            <person name="Elhaik E."/>
            <person name="Landan G."/>
            <person name="Graur D."/>
            <person name="Arensburger P."/>
            <person name="Atkinson P."/>
            <person name="Beeman R.W."/>
            <person name="Beidler J."/>
            <person name="Brown S.J."/>
            <person name="Demuth J.P."/>
            <person name="Drury D.W."/>
            <person name="Du Y.Z."/>
            <person name="Fujiwara H."/>
            <person name="Lorenzen M."/>
            <person name="Maselli V."/>
            <person name="Osanai M."/>
            <person name="Park Y."/>
            <person name="Robertson H.M."/>
            <person name="Tu Z."/>
            <person name="Wang J.J."/>
            <person name="Wang S."/>
            <person name="Richards S."/>
            <person name="Song H."/>
            <person name="Zhang L."/>
            <person name="Sodergren E."/>
            <person name="Werner D."/>
            <person name="Stanke M."/>
            <person name="Morgenstern B."/>
            <person name="Solovyev V."/>
            <person name="Kosarev P."/>
            <person name="Brown G."/>
            <person name="Chen H.C."/>
            <person name="Ermolaeva O."/>
            <person name="Hlavina W."/>
            <person name="Kapustin Y."/>
            <person name="Kiryutin B."/>
            <person name="Kitts P."/>
            <person name="Maglott D."/>
            <person name="Pruitt K."/>
            <person name="Sapojnikov V."/>
            <person name="Souvorov A."/>
            <person name="Mackey A.J."/>
            <person name="Waterhouse R.M."/>
            <person name="Wyder S."/>
            <person name="Zdobnov E.M."/>
            <person name="Zdobnov E.M."/>
            <person name="Wyder S."/>
            <person name="Kriventseva E.V."/>
            <person name="Kadowaki T."/>
            <person name="Bork P."/>
            <person name="Aranda M."/>
            <person name="Bao R."/>
            <person name="Beermann A."/>
            <person name="Berns N."/>
            <person name="Bolognesi R."/>
            <person name="Bonneton F."/>
            <person name="Bopp D."/>
            <person name="Brown S.J."/>
            <person name="Bucher G."/>
            <person name="Butts T."/>
            <person name="Chaumot A."/>
            <person name="Denell R.E."/>
            <person name="Ferrier D.E."/>
            <person name="Friedrich M."/>
            <person name="Gordon C.M."/>
            <person name="Jindra M."/>
            <person name="Klingler M."/>
            <person name="Lan Q."/>
            <person name="Lattorff H.M."/>
            <person name="Laudet V."/>
            <person name="von Levetsow C."/>
            <person name="Liu Z."/>
            <person name="Lutz R."/>
            <person name="Lynch J.A."/>
            <person name="da Fonseca R.N."/>
            <person name="Posnien N."/>
            <person name="Reuter R."/>
            <person name="Roth S."/>
            <person name="Savard J."/>
            <person name="Schinko J.B."/>
            <person name="Schmitt C."/>
            <person name="Schoppmeier M."/>
            <person name="Schroder R."/>
            <person name="Shippy T.D."/>
            <person name="Simonnet F."/>
            <person name="Marques-Souza H."/>
            <person name="Tautz D."/>
            <person name="Tomoyasu Y."/>
            <person name="Trauner J."/>
            <person name="Van der Zee M."/>
            <person name="Vervoort M."/>
            <person name="Wittkopp N."/>
            <person name="Wimmer E.A."/>
            <person name="Yang X."/>
            <person name="Jones A.K."/>
            <person name="Sattelle D.B."/>
            <person name="Ebert P.R."/>
            <person name="Nelson D."/>
            <person name="Scott J.G."/>
            <person name="Beeman R.W."/>
            <person name="Muthukrishnan S."/>
            <person name="Kramer K.J."/>
            <person name="Arakane Y."/>
            <person name="Beeman R.W."/>
            <person name="Zhu Q."/>
            <person name="Hogenkamp D."/>
            <person name="Dixit R."/>
            <person name="Oppert B."/>
            <person name="Jiang H."/>
            <person name="Zou Z."/>
            <person name="Marshall J."/>
            <person name="Elpidina E."/>
            <person name="Vinokurov K."/>
            <person name="Oppert C."/>
            <person name="Zou Z."/>
            <person name="Evans J."/>
            <person name="Lu Z."/>
            <person name="Zhao P."/>
            <person name="Sumathipala N."/>
            <person name="Altincicek B."/>
            <person name="Vilcinskas A."/>
            <person name="Williams M."/>
            <person name="Hultmark D."/>
            <person name="Hetru C."/>
            <person name="Jiang H."/>
            <person name="Grimmelikhuijzen C.J."/>
            <person name="Hauser F."/>
            <person name="Cazzamali G."/>
            <person name="Williamson M."/>
            <person name="Park Y."/>
            <person name="Li B."/>
            <person name="Tanaka Y."/>
            <person name="Predel R."/>
            <person name="Neupert S."/>
            <person name="Schachtner J."/>
            <person name="Verleyen P."/>
            <person name="Raible F."/>
            <person name="Bork P."/>
            <person name="Friedrich M."/>
            <person name="Walden K.K."/>
            <person name="Robertson H.M."/>
            <person name="Angeli S."/>
            <person name="Foret S."/>
            <person name="Bucher G."/>
            <person name="Schuetz S."/>
            <person name="Maleszka R."/>
            <person name="Wimmer E.A."/>
            <person name="Beeman R.W."/>
            <person name="Lorenzen M."/>
            <person name="Tomoyasu Y."/>
            <person name="Miller S.C."/>
            <person name="Grossmann D."/>
            <person name="Bucher G."/>
        </authorList>
    </citation>
    <scope>NUCLEOTIDE SEQUENCE [LARGE SCALE GENOMIC DNA]</scope>
    <source>
        <strain evidence="2 3">Georgia GA2</strain>
    </source>
</reference>
<dbReference type="AlphaFoldDB" id="A0A139WN45"/>
<feature type="transmembrane region" description="Helical" evidence="1">
    <location>
        <begin position="32"/>
        <end position="50"/>
    </location>
</feature>
<protein>
    <submittedName>
        <fullName evidence="2">Uncharacterized protein</fullName>
    </submittedName>
</protein>
<reference evidence="2 3" key="2">
    <citation type="journal article" date="2010" name="Nucleic Acids Res.">
        <title>BeetleBase in 2010: revisions to provide comprehensive genomic information for Tribolium castaneum.</title>
        <authorList>
            <person name="Kim H.S."/>
            <person name="Murphy T."/>
            <person name="Xia J."/>
            <person name="Caragea D."/>
            <person name="Park Y."/>
            <person name="Beeman R.W."/>
            <person name="Lorenzen M.D."/>
            <person name="Butcher S."/>
            <person name="Manak J.R."/>
            <person name="Brown S.J."/>
        </authorList>
    </citation>
    <scope>GENOME REANNOTATION</scope>
    <source>
        <strain evidence="2 3">Georgia GA2</strain>
    </source>
</reference>
<keyword evidence="3" id="KW-1185">Reference proteome</keyword>